<reference evidence="2 3" key="1">
    <citation type="submission" date="2019-07" db="EMBL/GenBank/DDBJ databases">
        <title>Whole genome shotgun sequence of Chryseobacterium lathyri NBRC 105250.</title>
        <authorList>
            <person name="Hosoyama A."/>
            <person name="Uohara A."/>
            <person name="Ohji S."/>
            <person name="Ichikawa N."/>
        </authorList>
    </citation>
    <scope>NUCLEOTIDE SEQUENCE [LARGE SCALE GENOMIC DNA]</scope>
    <source>
        <strain evidence="2 3">NBRC 105250</strain>
    </source>
</reference>
<evidence type="ECO:0000313" key="2">
    <source>
        <dbReference type="EMBL" id="GEN71177.1"/>
    </source>
</evidence>
<dbReference type="RefSeq" id="WP_111959340.1">
    <property type="nucleotide sequence ID" value="NZ_BJYI01000004.1"/>
</dbReference>
<name>A0A511Y7K7_9FLAO</name>
<dbReference type="NCBIfam" id="NF041325">
    <property type="entry name" value="Bacteroid_MobB"/>
    <property type="match status" value="1"/>
</dbReference>
<accession>A0A511Y7K7</accession>
<dbReference type="OrthoDB" id="915634at2"/>
<dbReference type="AlphaFoldDB" id="A0A511Y7K7"/>
<feature type="domain" description="MobA/VirD2-like nuclease" evidence="1">
    <location>
        <begin position="43"/>
        <end position="151"/>
    </location>
</feature>
<dbReference type="InterPro" id="IPR005094">
    <property type="entry name" value="Endonuclease_MobA/VirD2"/>
</dbReference>
<sequence length="412" mass="46928">MIAKVGKGENLMGALSYNQLKVDKENGKILLTHKIPDTVDGIYTVGHLYRSFEPYLLANNKTEKPVLHISLNPDPKDQVSDEKFKAIAEDYMEQMGYGDQPFVVFKHTDIDRTHIHIVSTSVAIDGKKISDKYDRPRSMKICRELETKYQLTPATEKSTSVDDRIFSPVNYKKGDIKSQIASVIRHVPKYYRFQSLGEYNALLSLFNITSEEVKGELHGIQKQGLVYFALNENGEKASNPFKASLFGKSAGYTMLQGHFATSAESLKKEPVKGVIKNTIDRAIHKAKDEKDFKKQLLDQGINTVVRRTSEGRIYGITFIDHRSKTVWNGSRLGKEFSAGIFNEWWNNNQKPEVKNTQDEKPHHLFNFPGKDEPDFVEGLGGLLPVNNGDDFEEHLFENQMKKRKKRKPGQQM</sequence>
<evidence type="ECO:0000313" key="3">
    <source>
        <dbReference type="Proteomes" id="UP000321150"/>
    </source>
</evidence>
<dbReference type="Proteomes" id="UP000321150">
    <property type="component" value="Unassembled WGS sequence"/>
</dbReference>
<dbReference type="Pfam" id="PF03432">
    <property type="entry name" value="Relaxase"/>
    <property type="match status" value="1"/>
</dbReference>
<organism evidence="2 3">
    <name type="scientific">Chryseobacterium lathyri</name>
    <dbReference type="NCBI Taxonomy" id="395933"/>
    <lineage>
        <taxon>Bacteria</taxon>
        <taxon>Pseudomonadati</taxon>
        <taxon>Bacteroidota</taxon>
        <taxon>Flavobacteriia</taxon>
        <taxon>Flavobacteriales</taxon>
        <taxon>Weeksellaceae</taxon>
        <taxon>Chryseobacterium group</taxon>
        <taxon>Chryseobacterium</taxon>
    </lineage>
</organism>
<proteinExistence type="predicted"/>
<protein>
    <submittedName>
        <fullName evidence="2">Mobilization protein</fullName>
    </submittedName>
</protein>
<dbReference type="EMBL" id="BJYI01000004">
    <property type="protein sequence ID" value="GEN71177.1"/>
    <property type="molecule type" value="Genomic_DNA"/>
</dbReference>
<gene>
    <name evidence="2" type="ORF">CLA01_12490</name>
</gene>
<evidence type="ECO:0000259" key="1">
    <source>
        <dbReference type="Pfam" id="PF03432"/>
    </source>
</evidence>
<comment type="caution">
    <text evidence="2">The sequence shown here is derived from an EMBL/GenBank/DDBJ whole genome shotgun (WGS) entry which is preliminary data.</text>
</comment>